<dbReference type="AlphaFoldDB" id="K1JX41"/>
<evidence type="ECO:0000256" key="1">
    <source>
        <dbReference type="SAM" id="Coils"/>
    </source>
</evidence>
<evidence type="ECO:0000313" key="3">
    <source>
        <dbReference type="Proteomes" id="UP000005835"/>
    </source>
</evidence>
<dbReference type="HOGENOM" id="CLU_119822_0_0_4"/>
<keyword evidence="1" id="KW-0175">Coiled coil</keyword>
<name>K1JX41_9BURK</name>
<evidence type="ECO:0008006" key="4">
    <source>
        <dbReference type="Google" id="ProtNLM"/>
    </source>
</evidence>
<dbReference type="EMBL" id="ADMG01000031">
    <property type="protein sequence ID" value="EKB31193.1"/>
    <property type="molecule type" value="Genomic_DNA"/>
</dbReference>
<sequence length="151" mass="16879">MKLAEALNARKELEARLTRLEERLHASARVQEGLEPDESPDALYAMLEKAAAALVEIVSRISRTNVETVVEGRILADWIAERDVSWRRLRVLQSALRAAAPSYDRHGGPGSVRSVTTFSTARRHAELDALALRINAIDARIQQANWETELL</sequence>
<evidence type="ECO:0000313" key="2">
    <source>
        <dbReference type="EMBL" id="EKB31193.1"/>
    </source>
</evidence>
<comment type="caution">
    <text evidence="2">The sequence shown here is derived from an EMBL/GenBank/DDBJ whole genome shotgun (WGS) entry which is preliminary data.</text>
</comment>
<dbReference type="CDD" id="cd12208">
    <property type="entry name" value="DIP1984-like"/>
    <property type="match status" value="1"/>
</dbReference>
<dbReference type="PATRIC" id="fig|742823.3.peg.1281"/>
<dbReference type="Proteomes" id="UP000005835">
    <property type="component" value="Unassembled WGS sequence"/>
</dbReference>
<dbReference type="Pfam" id="PF20935">
    <property type="entry name" value="DUF6847"/>
    <property type="match status" value="1"/>
</dbReference>
<organism evidence="2 3">
    <name type="scientific">Sutterella wadsworthensis 2_1_59BFAA</name>
    <dbReference type="NCBI Taxonomy" id="742823"/>
    <lineage>
        <taxon>Bacteria</taxon>
        <taxon>Pseudomonadati</taxon>
        <taxon>Pseudomonadota</taxon>
        <taxon>Betaproteobacteria</taxon>
        <taxon>Burkholderiales</taxon>
        <taxon>Sutterellaceae</taxon>
        <taxon>Sutterella</taxon>
    </lineage>
</organism>
<accession>K1JX41</accession>
<protein>
    <recommendedName>
        <fullName evidence="4">Septicolysin</fullName>
    </recommendedName>
</protein>
<keyword evidence="3" id="KW-1185">Reference proteome</keyword>
<dbReference type="Gene3D" id="6.10.320.10">
    <property type="match status" value="1"/>
</dbReference>
<reference evidence="2 3" key="1">
    <citation type="submission" date="2012-05" db="EMBL/GenBank/DDBJ databases">
        <title>The Genome Sequence of Sutterella wadsworthensis 2_1_59BFAA.</title>
        <authorList>
            <consortium name="The Broad Institute Genome Sequencing Platform"/>
            <person name="Earl A."/>
            <person name="Ward D."/>
            <person name="Feldgarden M."/>
            <person name="Gevers D."/>
            <person name="Daigneault M."/>
            <person name="Strauss J."/>
            <person name="Allen-Vercoe E."/>
            <person name="Walker B."/>
            <person name="Young S.K."/>
            <person name="Zeng Q."/>
            <person name="Gargeya S."/>
            <person name="Fitzgerald M."/>
            <person name="Haas B."/>
            <person name="Abouelleil A."/>
            <person name="Alvarado L."/>
            <person name="Arachchi H.M."/>
            <person name="Berlin A.M."/>
            <person name="Chapman S.B."/>
            <person name="Goldberg J."/>
            <person name="Griggs A."/>
            <person name="Gujja S."/>
            <person name="Hansen M."/>
            <person name="Howarth C."/>
            <person name="Imamovic A."/>
            <person name="Larimer J."/>
            <person name="McCowen C."/>
            <person name="Montmayeur A."/>
            <person name="Murphy C."/>
            <person name="Neiman D."/>
            <person name="Pearson M."/>
            <person name="Priest M."/>
            <person name="Roberts A."/>
            <person name="Saif S."/>
            <person name="Shea T."/>
            <person name="Sisk P."/>
            <person name="Sykes S."/>
            <person name="Wortman J."/>
            <person name="Nusbaum C."/>
            <person name="Birren B."/>
        </authorList>
    </citation>
    <scope>NUCLEOTIDE SEQUENCE [LARGE SCALE GENOMIC DNA]</scope>
    <source>
        <strain evidence="2 3">2_1_59BFAA</strain>
    </source>
</reference>
<dbReference type="eggNOG" id="ENOG5032S2G">
    <property type="taxonomic scope" value="Bacteria"/>
</dbReference>
<dbReference type="InterPro" id="IPR047741">
    <property type="entry name" value="DIP1984-like"/>
</dbReference>
<dbReference type="NCBIfam" id="NF038048">
    <property type="entry name" value="DIP1984_fam"/>
    <property type="match status" value="1"/>
</dbReference>
<proteinExistence type="predicted"/>
<gene>
    <name evidence="2" type="ORF">HMPREF9465_01298</name>
</gene>
<feature type="coiled-coil region" evidence="1">
    <location>
        <begin position="3"/>
        <end position="30"/>
    </location>
</feature>